<keyword evidence="1" id="KW-0812">Transmembrane</keyword>
<evidence type="ECO:0000256" key="1">
    <source>
        <dbReference type="SAM" id="Phobius"/>
    </source>
</evidence>
<keyword evidence="1" id="KW-1133">Transmembrane helix</keyword>
<keyword evidence="1" id="KW-0472">Membrane</keyword>
<evidence type="ECO:0000313" key="2">
    <source>
        <dbReference type="EMBL" id="VAW01094.1"/>
    </source>
</evidence>
<name>A0A3B0SX91_9ZZZZ</name>
<dbReference type="Pfam" id="PF02592">
    <property type="entry name" value="Vut_1"/>
    <property type="match status" value="1"/>
</dbReference>
<dbReference type="EMBL" id="UOEH01000326">
    <property type="protein sequence ID" value="VAW01094.1"/>
    <property type="molecule type" value="Genomic_DNA"/>
</dbReference>
<feature type="transmembrane region" description="Helical" evidence="1">
    <location>
        <begin position="74"/>
        <end position="93"/>
    </location>
</feature>
<dbReference type="AlphaFoldDB" id="A0A3B0SX91"/>
<proteinExistence type="predicted"/>
<gene>
    <name evidence="2" type="ORF">MNBD_ALPHA05-358</name>
</gene>
<reference evidence="2" key="1">
    <citation type="submission" date="2018-06" db="EMBL/GenBank/DDBJ databases">
        <authorList>
            <person name="Zhirakovskaya E."/>
        </authorList>
    </citation>
    <scope>NUCLEOTIDE SEQUENCE</scope>
</reference>
<feature type="transmembrane region" description="Helical" evidence="1">
    <location>
        <begin position="196"/>
        <end position="221"/>
    </location>
</feature>
<protein>
    <submittedName>
        <fullName evidence="2">Uncharacterized protein</fullName>
    </submittedName>
</protein>
<feature type="transmembrane region" description="Helical" evidence="1">
    <location>
        <begin position="34"/>
        <end position="54"/>
    </location>
</feature>
<feature type="transmembrane region" description="Helical" evidence="1">
    <location>
        <begin position="137"/>
        <end position="158"/>
    </location>
</feature>
<dbReference type="InterPro" id="IPR003744">
    <property type="entry name" value="YhhQ"/>
</dbReference>
<feature type="transmembrane region" description="Helical" evidence="1">
    <location>
        <begin position="170"/>
        <end position="190"/>
    </location>
</feature>
<accession>A0A3B0SX91</accession>
<feature type="transmembrane region" description="Helical" evidence="1">
    <location>
        <begin position="105"/>
        <end position="125"/>
    </location>
</feature>
<organism evidence="2">
    <name type="scientific">hydrothermal vent metagenome</name>
    <dbReference type="NCBI Taxonomy" id="652676"/>
    <lineage>
        <taxon>unclassified sequences</taxon>
        <taxon>metagenomes</taxon>
        <taxon>ecological metagenomes</taxon>
    </lineage>
</organism>
<sequence length="234" mass="25251">MESSAAIEKRRHRETALSRLLRQTGEFATAISRLALLVVILTPILLASFLTVDLPIRAFDGLFGGDTVLRPSNWLTRGFFIMSLAPLITILFARKYGGDEASRAITAAWGVAAIAVFAELSYLAPALEAGDMPPVRFTVVFVAAAMAAQYVAVGVYDVARGGGKWWRAPLFAALGGNIAFLLIYFPGIYWGAAAPWLNWAVAGFTLQMALAGLFLPVYALVRRRLRPKGGFGGI</sequence>